<dbReference type="Pfam" id="PF13242">
    <property type="entry name" value="Hydrolase_like"/>
    <property type="match status" value="1"/>
</dbReference>
<dbReference type="NCBIfam" id="TIGR01460">
    <property type="entry name" value="HAD-SF-IIA"/>
    <property type="match status" value="1"/>
</dbReference>
<organism evidence="6 7">
    <name type="scientific">Paenibacillus harenae</name>
    <dbReference type="NCBI Taxonomy" id="306543"/>
    <lineage>
        <taxon>Bacteria</taxon>
        <taxon>Bacillati</taxon>
        <taxon>Bacillota</taxon>
        <taxon>Bacilli</taxon>
        <taxon>Bacillales</taxon>
        <taxon>Paenibacillaceae</taxon>
        <taxon>Paenibacillus</taxon>
    </lineage>
</organism>
<dbReference type="RefSeq" id="WP_307201300.1">
    <property type="nucleotide sequence ID" value="NZ_JAUSSU010000002.1"/>
</dbReference>
<accession>A0ABT9TVI3</accession>
<dbReference type="Proteomes" id="UP001229346">
    <property type="component" value="Unassembled WGS sequence"/>
</dbReference>
<dbReference type="EMBL" id="JAUSSU010000002">
    <property type="protein sequence ID" value="MDQ0111373.1"/>
    <property type="molecule type" value="Genomic_DNA"/>
</dbReference>
<dbReference type="Gene3D" id="3.40.50.1000">
    <property type="entry name" value="HAD superfamily/HAD-like"/>
    <property type="match status" value="2"/>
</dbReference>
<comment type="function">
    <text evidence="5">Catalyzes the dephosphorylation of 2-6 carbon acid sugars in vitro.</text>
</comment>
<comment type="similarity">
    <text evidence="2 5">Belongs to the HAD-like hydrolase superfamily. NagD family.</text>
</comment>
<dbReference type="InterPro" id="IPR006354">
    <property type="entry name" value="HAD-SF_hydro_IIA_hyp1"/>
</dbReference>
<dbReference type="PIRSF" id="PIRSF000915">
    <property type="entry name" value="PGP-type_phosphatase"/>
    <property type="match status" value="1"/>
</dbReference>
<keyword evidence="4 5" id="KW-0460">Magnesium</keyword>
<dbReference type="PANTHER" id="PTHR19288:SF95">
    <property type="entry name" value="D-GLYCEROL 3-PHOSPHATE PHOSPHATASE"/>
    <property type="match status" value="1"/>
</dbReference>
<dbReference type="InterPro" id="IPR036412">
    <property type="entry name" value="HAD-like_sf"/>
</dbReference>
<proteinExistence type="inferred from homology"/>
<reference evidence="6 7" key="1">
    <citation type="submission" date="2023-07" db="EMBL/GenBank/DDBJ databases">
        <title>Sorghum-associated microbial communities from plants grown in Nebraska, USA.</title>
        <authorList>
            <person name="Schachtman D."/>
        </authorList>
    </citation>
    <scope>NUCLEOTIDE SEQUENCE [LARGE SCALE GENOMIC DNA]</scope>
    <source>
        <strain evidence="6 7">CC482</strain>
    </source>
</reference>
<sequence>MTTIVRKMSGLLIDLDGTIYHGSKRIEHADKLIADLRTGGLAYKYVTNNSSATPEDVADRLKAMGIEAYADDVCTSAQAAATYIAEKLPGASVFVIGEKGLREAVVRAGLTITEDNPDYVLQGIDREFNYSRLAKAVRYILDGASYVMTNPDLLLPTENGLQPGAGSIGASLTAAGGKQPVVIGKPSAILMNYSLNRLGRTAADTWVIGDNMATDIAAGHASGCGTILVLTGLTRSDNYEYYAEIACCKPDVICTRLDELRSYISTYRGI</sequence>
<evidence type="ECO:0000256" key="4">
    <source>
        <dbReference type="ARBA" id="ARBA00022842"/>
    </source>
</evidence>
<evidence type="ECO:0000313" key="6">
    <source>
        <dbReference type="EMBL" id="MDQ0111373.1"/>
    </source>
</evidence>
<evidence type="ECO:0000256" key="5">
    <source>
        <dbReference type="PIRNR" id="PIRNR000915"/>
    </source>
</evidence>
<evidence type="ECO:0000256" key="2">
    <source>
        <dbReference type="ARBA" id="ARBA00006696"/>
    </source>
</evidence>
<evidence type="ECO:0000256" key="3">
    <source>
        <dbReference type="ARBA" id="ARBA00022723"/>
    </source>
</evidence>
<comment type="cofactor">
    <cofactor evidence="1 5">
        <name>Mg(2+)</name>
        <dbReference type="ChEBI" id="CHEBI:18420"/>
    </cofactor>
</comment>
<dbReference type="NCBIfam" id="TIGR01457">
    <property type="entry name" value="HAD-SF-IIA-hyp2"/>
    <property type="match status" value="1"/>
</dbReference>
<name>A0ABT9TVI3_PAEHA</name>
<protein>
    <recommendedName>
        <fullName evidence="5">Acid sugar phosphatase</fullName>
        <ecNumber evidence="5">3.1.3.-</ecNumber>
    </recommendedName>
</protein>
<keyword evidence="7" id="KW-1185">Reference proteome</keyword>
<dbReference type="InterPro" id="IPR006357">
    <property type="entry name" value="HAD-SF_hydro_IIA"/>
</dbReference>
<dbReference type="PANTHER" id="PTHR19288">
    <property type="entry name" value="4-NITROPHENYLPHOSPHATASE-RELATED"/>
    <property type="match status" value="1"/>
</dbReference>
<dbReference type="SUPFAM" id="SSF56784">
    <property type="entry name" value="HAD-like"/>
    <property type="match status" value="1"/>
</dbReference>
<dbReference type="GO" id="GO:0016787">
    <property type="term" value="F:hydrolase activity"/>
    <property type="evidence" value="ECO:0007669"/>
    <property type="project" value="UniProtKB-KW"/>
</dbReference>
<keyword evidence="3 5" id="KW-0479">Metal-binding</keyword>
<dbReference type="Pfam" id="PF13344">
    <property type="entry name" value="Hydrolase_6"/>
    <property type="match status" value="1"/>
</dbReference>
<evidence type="ECO:0000313" key="7">
    <source>
        <dbReference type="Proteomes" id="UP001229346"/>
    </source>
</evidence>
<keyword evidence="6" id="KW-0378">Hydrolase</keyword>
<gene>
    <name evidence="6" type="ORF">J2T15_000806</name>
</gene>
<dbReference type="InterPro" id="IPR023214">
    <property type="entry name" value="HAD_sf"/>
</dbReference>
<evidence type="ECO:0000256" key="1">
    <source>
        <dbReference type="ARBA" id="ARBA00001946"/>
    </source>
</evidence>
<comment type="caution">
    <text evidence="6">The sequence shown here is derived from an EMBL/GenBank/DDBJ whole genome shotgun (WGS) entry which is preliminary data.</text>
</comment>
<dbReference type="EC" id="3.1.3.-" evidence="5"/>